<feature type="domain" description="Histidine kinase/HSP90-like ATPase" evidence="3">
    <location>
        <begin position="54"/>
        <end position="159"/>
    </location>
</feature>
<dbReference type="Gene3D" id="3.30.565.10">
    <property type="entry name" value="Histidine kinase-like ATPase, C-terminal domain"/>
    <property type="match status" value="1"/>
</dbReference>
<dbReference type="AlphaFoldDB" id="A0A918EZR9"/>
<evidence type="ECO:0000313" key="4">
    <source>
        <dbReference type="EMBL" id="GGQ94593.1"/>
    </source>
</evidence>
<dbReference type="GO" id="GO:0004674">
    <property type="term" value="F:protein serine/threonine kinase activity"/>
    <property type="evidence" value="ECO:0007669"/>
    <property type="project" value="UniProtKB-KW"/>
</dbReference>
<feature type="region of interest" description="Disordered" evidence="2">
    <location>
        <begin position="1"/>
        <end position="42"/>
    </location>
</feature>
<protein>
    <recommendedName>
        <fullName evidence="3">Histidine kinase/HSP90-like ATPase domain-containing protein</fullName>
    </recommendedName>
</protein>
<keyword evidence="1" id="KW-0418">Kinase</keyword>
<gene>
    <name evidence="4" type="ORF">GCM10010280_47640</name>
</gene>
<dbReference type="SUPFAM" id="SSF55874">
    <property type="entry name" value="ATPase domain of HSP90 chaperone/DNA topoisomerase II/histidine kinase"/>
    <property type="match status" value="1"/>
</dbReference>
<feature type="compositionally biased region" description="Basic and acidic residues" evidence="2">
    <location>
        <begin position="171"/>
        <end position="181"/>
    </location>
</feature>
<comment type="caution">
    <text evidence="4">The sequence shown here is derived from an EMBL/GenBank/DDBJ whole genome shotgun (WGS) entry which is preliminary data.</text>
</comment>
<reference evidence="4" key="2">
    <citation type="submission" date="2020-09" db="EMBL/GenBank/DDBJ databases">
        <authorList>
            <person name="Sun Q."/>
            <person name="Ohkuma M."/>
        </authorList>
    </citation>
    <scope>NUCLEOTIDE SEQUENCE</scope>
    <source>
        <strain evidence="4">JCM 4403</strain>
    </source>
</reference>
<dbReference type="InterPro" id="IPR050267">
    <property type="entry name" value="Anti-sigma-factor_SerPK"/>
</dbReference>
<organism evidence="4 5">
    <name type="scientific">Streptomyces pilosus</name>
    <dbReference type="NCBI Taxonomy" id="28893"/>
    <lineage>
        <taxon>Bacteria</taxon>
        <taxon>Bacillati</taxon>
        <taxon>Actinomycetota</taxon>
        <taxon>Actinomycetes</taxon>
        <taxon>Kitasatosporales</taxon>
        <taxon>Streptomycetaceae</taxon>
        <taxon>Streptomyces</taxon>
    </lineage>
</organism>
<dbReference type="PANTHER" id="PTHR35526:SF3">
    <property type="entry name" value="ANTI-SIGMA-F FACTOR RSBW"/>
    <property type="match status" value="1"/>
</dbReference>
<accession>A0A918EZR9</accession>
<dbReference type="CDD" id="cd16936">
    <property type="entry name" value="HATPase_RsbW-like"/>
    <property type="match status" value="1"/>
</dbReference>
<reference evidence="4" key="1">
    <citation type="journal article" date="2014" name="Int. J. Syst. Evol. Microbiol.">
        <title>Complete genome sequence of Corynebacterium casei LMG S-19264T (=DSM 44701T), isolated from a smear-ripened cheese.</title>
        <authorList>
            <consortium name="US DOE Joint Genome Institute (JGI-PGF)"/>
            <person name="Walter F."/>
            <person name="Albersmeier A."/>
            <person name="Kalinowski J."/>
            <person name="Ruckert C."/>
        </authorList>
    </citation>
    <scope>NUCLEOTIDE SEQUENCE</scope>
    <source>
        <strain evidence="4">JCM 4403</strain>
    </source>
</reference>
<evidence type="ECO:0000256" key="1">
    <source>
        <dbReference type="ARBA" id="ARBA00022527"/>
    </source>
</evidence>
<evidence type="ECO:0000256" key="2">
    <source>
        <dbReference type="SAM" id="MobiDB-lite"/>
    </source>
</evidence>
<keyword evidence="1" id="KW-0808">Transferase</keyword>
<dbReference type="EMBL" id="BMTU01000010">
    <property type="protein sequence ID" value="GGQ94593.1"/>
    <property type="molecule type" value="Genomic_DNA"/>
</dbReference>
<dbReference type="Pfam" id="PF13581">
    <property type="entry name" value="HATPase_c_2"/>
    <property type="match status" value="1"/>
</dbReference>
<evidence type="ECO:0000313" key="5">
    <source>
        <dbReference type="Proteomes" id="UP000656732"/>
    </source>
</evidence>
<name>A0A918EZR9_9ACTN</name>
<dbReference type="InterPro" id="IPR036890">
    <property type="entry name" value="HATPase_C_sf"/>
</dbReference>
<evidence type="ECO:0000259" key="3">
    <source>
        <dbReference type="Pfam" id="PF13581"/>
    </source>
</evidence>
<feature type="region of interest" description="Disordered" evidence="2">
    <location>
        <begin position="158"/>
        <end position="181"/>
    </location>
</feature>
<dbReference type="PANTHER" id="PTHR35526">
    <property type="entry name" value="ANTI-SIGMA-F FACTOR RSBW-RELATED"/>
    <property type="match status" value="1"/>
</dbReference>
<keyword evidence="1" id="KW-0723">Serine/threonine-protein kinase</keyword>
<proteinExistence type="predicted"/>
<sequence length="181" mass="18997">MARLPLPRPLQHAGHTFSPRPPGGGQAAPLPQPDGPGRPASGLRTVRETRAFDLPAVPASVRAARTGMRELLTARGVAPEVRDNAVMVTSELVTNALTHSAGDRVVCRLHLTADRIRVEVEDQARGPARPTLSCPGPDAQNGRGLLLVDALSGAWGVTDAPDGPGRTVWAELRRSPDPATG</sequence>
<dbReference type="Proteomes" id="UP000656732">
    <property type="component" value="Unassembled WGS sequence"/>
</dbReference>
<keyword evidence="5" id="KW-1185">Reference proteome</keyword>
<dbReference type="InterPro" id="IPR003594">
    <property type="entry name" value="HATPase_dom"/>
</dbReference>